<organism evidence="2 3">
    <name type="scientific">Ceratodon purpureus</name>
    <name type="common">Fire moss</name>
    <name type="synonym">Dicranum purpureum</name>
    <dbReference type="NCBI Taxonomy" id="3225"/>
    <lineage>
        <taxon>Eukaryota</taxon>
        <taxon>Viridiplantae</taxon>
        <taxon>Streptophyta</taxon>
        <taxon>Embryophyta</taxon>
        <taxon>Bryophyta</taxon>
        <taxon>Bryophytina</taxon>
        <taxon>Bryopsida</taxon>
        <taxon>Dicranidae</taxon>
        <taxon>Pseudoditrichales</taxon>
        <taxon>Ditrichaceae</taxon>
        <taxon>Ceratodon</taxon>
    </lineage>
</organism>
<keyword evidence="3" id="KW-1185">Reference proteome</keyword>
<dbReference type="AlphaFoldDB" id="A0A8T0JE89"/>
<protein>
    <recommendedName>
        <fullName evidence="1">Reverse transcriptase zinc-binding domain-containing protein</fullName>
    </recommendedName>
</protein>
<evidence type="ECO:0000259" key="1">
    <source>
        <dbReference type="Pfam" id="PF13966"/>
    </source>
</evidence>
<sequence length="510" mass="58565">MFHIQPQQAGAWPPSLQYTFLSRFSAPRGSAVWQRITQAWRQITPCLDAVPPRNAEEIRNVHLWWTSHYIGENFGFPLPRARQLAHRGMHCLDDIYEADSFTLKPWALLQQQFGLVAHERPLVENFHSSIPLPWVDLYQQTETQAVEKDWLGLFPGELCVDPALVFRATDKFSPVLPPGDAVLDLPHETPYFTVGALSRRLVPAVTPVASGSILRGRLRRVRILTAGTSQAKSRQIHHFYLAPLSRLIFDPGRWVWSSGDPLHNYTVPKGRKLLNPRLHLTRTISQKWAGVVEADFTPDWRDVWGSARPRKEAAFAWSLVHRAVAVNHWRHRAIVEVSDLCQCCDLGQPETLEHCFHACAPAMRAWDFVATILHCLAPTPRDAGPWARLSWKQCILNAPLPGTFDALRPLWSLLRGATLWIIWIQRNQLVFHGHRWPTEVLEQTLWDAFLDLARMAWTRIAWCEQNQPSGITKAQDSFNATWLHAGFFFTPTERGPRWNYDRPRTGQYQT</sequence>
<dbReference type="EMBL" id="CM026421">
    <property type="protein sequence ID" value="KAG0593412.1"/>
    <property type="molecule type" value="Genomic_DNA"/>
</dbReference>
<evidence type="ECO:0000313" key="3">
    <source>
        <dbReference type="Proteomes" id="UP000822688"/>
    </source>
</evidence>
<proteinExistence type="predicted"/>
<dbReference type="InterPro" id="IPR026960">
    <property type="entry name" value="RVT-Znf"/>
</dbReference>
<reference evidence="2" key="1">
    <citation type="submission" date="2020-06" db="EMBL/GenBank/DDBJ databases">
        <title>WGS assembly of Ceratodon purpureus strain R40.</title>
        <authorList>
            <person name="Carey S.B."/>
            <person name="Jenkins J."/>
            <person name="Shu S."/>
            <person name="Lovell J.T."/>
            <person name="Sreedasyam A."/>
            <person name="Maumus F."/>
            <person name="Tiley G.P."/>
            <person name="Fernandez-Pozo N."/>
            <person name="Barry K."/>
            <person name="Chen C."/>
            <person name="Wang M."/>
            <person name="Lipzen A."/>
            <person name="Daum C."/>
            <person name="Saski C.A."/>
            <person name="Payton A.C."/>
            <person name="Mcbreen J.C."/>
            <person name="Conrad R.E."/>
            <person name="Kollar L.M."/>
            <person name="Olsson S."/>
            <person name="Huttunen S."/>
            <person name="Landis J.B."/>
            <person name="Wickett N.J."/>
            <person name="Johnson M.G."/>
            <person name="Rensing S.A."/>
            <person name="Grimwood J."/>
            <person name="Schmutz J."/>
            <person name="Mcdaniel S.F."/>
        </authorList>
    </citation>
    <scope>NUCLEOTIDE SEQUENCE</scope>
    <source>
        <strain evidence="2">R40</strain>
    </source>
</reference>
<dbReference type="Proteomes" id="UP000822688">
    <property type="component" value="Chromosome 1"/>
</dbReference>
<comment type="caution">
    <text evidence="2">The sequence shown here is derived from an EMBL/GenBank/DDBJ whole genome shotgun (WGS) entry which is preliminary data.</text>
</comment>
<feature type="domain" description="Reverse transcriptase zinc-binding" evidence="1">
    <location>
        <begin position="298"/>
        <end position="366"/>
    </location>
</feature>
<name>A0A8T0JE89_CERPU</name>
<accession>A0A8T0JE89</accession>
<dbReference type="Pfam" id="PF13966">
    <property type="entry name" value="zf-RVT"/>
    <property type="match status" value="1"/>
</dbReference>
<evidence type="ECO:0000313" key="2">
    <source>
        <dbReference type="EMBL" id="KAG0593412.1"/>
    </source>
</evidence>
<gene>
    <name evidence="2" type="ORF">KC19_1G327900</name>
</gene>